<reference evidence="2" key="1">
    <citation type="submission" date="2018-01" db="EMBL/GenBank/DDBJ databases">
        <title>An insight into the sialome of Amazonian anophelines.</title>
        <authorList>
            <person name="Ribeiro J.M."/>
            <person name="Scarpassa V."/>
            <person name="Calvo E."/>
        </authorList>
    </citation>
    <scope>NUCLEOTIDE SEQUENCE</scope>
    <source>
        <tissue evidence="2">Salivary glands</tissue>
    </source>
</reference>
<dbReference type="AlphaFoldDB" id="A0A2M3ZP59"/>
<evidence type="ECO:0000256" key="1">
    <source>
        <dbReference type="SAM" id="SignalP"/>
    </source>
</evidence>
<feature type="chain" id="PRO_5014656293" evidence="1">
    <location>
        <begin position="16"/>
        <end position="86"/>
    </location>
</feature>
<accession>A0A2M3ZP59</accession>
<evidence type="ECO:0000313" key="2">
    <source>
        <dbReference type="EMBL" id="MBW30299.1"/>
    </source>
</evidence>
<dbReference type="EMBL" id="GGFM01009548">
    <property type="protein sequence ID" value="MBW30299.1"/>
    <property type="molecule type" value="Transcribed_RNA"/>
</dbReference>
<proteinExistence type="predicted"/>
<protein>
    <submittedName>
        <fullName evidence="2">Putative secreted peptide</fullName>
    </submittedName>
</protein>
<keyword evidence="1" id="KW-0732">Signal</keyword>
<organism evidence="2">
    <name type="scientific">Anopheles braziliensis</name>
    <dbReference type="NCBI Taxonomy" id="58242"/>
    <lineage>
        <taxon>Eukaryota</taxon>
        <taxon>Metazoa</taxon>
        <taxon>Ecdysozoa</taxon>
        <taxon>Arthropoda</taxon>
        <taxon>Hexapoda</taxon>
        <taxon>Insecta</taxon>
        <taxon>Pterygota</taxon>
        <taxon>Neoptera</taxon>
        <taxon>Endopterygota</taxon>
        <taxon>Diptera</taxon>
        <taxon>Nematocera</taxon>
        <taxon>Culicoidea</taxon>
        <taxon>Culicidae</taxon>
        <taxon>Anophelinae</taxon>
        <taxon>Anopheles</taxon>
    </lineage>
</organism>
<feature type="signal peptide" evidence="1">
    <location>
        <begin position="1"/>
        <end position="15"/>
    </location>
</feature>
<name>A0A2M3ZP59_9DIPT</name>
<sequence>MLLLLLLLISSNYVAFPWCTRPCGTFLWGDTGRVAVLTMLLHYLARFGGRFADLPISYTQTARIARGTGIRSHLLLSYGLTPHLHL</sequence>